<keyword evidence="3" id="KW-1003">Cell membrane</keyword>
<feature type="domain" description="Cadherin" evidence="14">
    <location>
        <begin position="251"/>
        <end position="355"/>
    </location>
</feature>
<feature type="domain" description="Cadherin" evidence="14">
    <location>
        <begin position="356"/>
        <end position="460"/>
    </location>
</feature>
<dbReference type="PRINTS" id="PR00205">
    <property type="entry name" value="CADHERIN"/>
</dbReference>
<gene>
    <name evidence="15" type="primary">LOC127529704</name>
</gene>
<evidence type="ECO:0000256" key="6">
    <source>
        <dbReference type="ARBA" id="ARBA00022737"/>
    </source>
</evidence>
<dbReference type="InterPro" id="IPR013164">
    <property type="entry name" value="Cadherin_N"/>
</dbReference>
<evidence type="ECO:0000256" key="8">
    <source>
        <dbReference type="ARBA" id="ARBA00022889"/>
    </source>
</evidence>
<dbReference type="PANTHER" id="PTHR24028">
    <property type="entry name" value="CADHERIN-87A"/>
    <property type="match status" value="1"/>
</dbReference>
<keyword evidence="11" id="KW-0325">Glycoprotein</keyword>
<organism evidence="15 16">
    <name type="scientific">Erpetoichthys calabaricus</name>
    <name type="common">Rope fish</name>
    <name type="synonym">Calamoichthys calabaricus</name>
    <dbReference type="NCBI Taxonomy" id="27687"/>
    <lineage>
        <taxon>Eukaryota</taxon>
        <taxon>Metazoa</taxon>
        <taxon>Chordata</taxon>
        <taxon>Craniata</taxon>
        <taxon>Vertebrata</taxon>
        <taxon>Euteleostomi</taxon>
        <taxon>Actinopterygii</taxon>
        <taxon>Polypteriformes</taxon>
        <taxon>Polypteridae</taxon>
        <taxon>Erpetoichthys</taxon>
    </lineage>
</organism>
<evidence type="ECO:0000256" key="2">
    <source>
        <dbReference type="ARBA" id="ARBA00004251"/>
    </source>
</evidence>
<feature type="domain" description="Cadherin" evidence="14">
    <location>
        <begin position="580"/>
        <end position="677"/>
    </location>
</feature>
<keyword evidence="10 13" id="KW-0472">Membrane</keyword>
<dbReference type="PROSITE" id="PS50268">
    <property type="entry name" value="CADHERIN_2"/>
    <property type="match status" value="6"/>
</dbReference>
<dbReference type="AlphaFoldDB" id="A0A8C4SG84"/>
<feature type="domain" description="Cadherin" evidence="14">
    <location>
        <begin position="461"/>
        <end position="565"/>
    </location>
</feature>
<dbReference type="InterPro" id="IPR050174">
    <property type="entry name" value="Protocadherin/Cadherin-CA"/>
</dbReference>
<dbReference type="FunFam" id="2.60.40.60:FF:000007">
    <property type="entry name" value="Protocadherin alpha 2"/>
    <property type="match status" value="1"/>
</dbReference>
<evidence type="ECO:0000256" key="10">
    <source>
        <dbReference type="ARBA" id="ARBA00023136"/>
    </source>
</evidence>
<dbReference type="PANTHER" id="PTHR24028:SF296">
    <property type="entry name" value="PROTOCADHERIN 1 GAMMA 11 PRECURSOR-RELATED"/>
    <property type="match status" value="1"/>
</dbReference>
<dbReference type="Pfam" id="PF00028">
    <property type="entry name" value="Cadherin"/>
    <property type="match status" value="5"/>
</dbReference>
<dbReference type="SUPFAM" id="SSF49313">
    <property type="entry name" value="Cadherin-like"/>
    <property type="match status" value="5"/>
</dbReference>
<reference evidence="15" key="2">
    <citation type="submission" date="2025-08" db="UniProtKB">
        <authorList>
            <consortium name="Ensembl"/>
        </authorList>
    </citation>
    <scope>IDENTIFICATION</scope>
</reference>
<keyword evidence="16" id="KW-1185">Reference proteome</keyword>
<sequence>MFHFGFTQTRHASVQGYAKWQVHAFICYLCCMELIYGTVRYSIPEEMRKGAFVGNLSRDLGLDVKRLKSGNARIVTTDPVHYTELDTEKGILVVNERIDREGLCRLTSPCTISFEIILENPLELHRVNVEIVDINDNSPSFPKKEIHLQVSELALSGARFLLENAADPDVGINSLQSYTLSPNDNFVLKQHSRADGSKYVEMVLQTPVDREKQDEINLELTAFDGGKPQKSGTVKIIVIVLDANDNPPIFSERVYRASVQENALKGTQVTTVHASDTDVGVNGEVTYSITHVTGSSGDLFHLDSQTGKIIVWGEIDYENTRLLEIDIEAKDYGGLTDSCKVIVEVTDVNDNVPVITVMSLSNSVSEDAVPGTSIGIINVKDFDSGKNGEVQCFINPGLPFKIQSSLTNYFTLLTGDNLDRESVSKYNITITAKDAGLPSLSASIAITLEISDVNDNSPIFEKQSYSASLMENNTPGMSIISILAKDADWERNARITYRLGESSASSYVSINSDTGVVYAVQSFDYEQMKDFEFSVVAQDAGLSPRSSQVTVKLIVQDENDNSPQILYPKENEGRTMAEMISRQADVGYLVTKIVAVDADSGSNAWLSYKLLKATDRTIFAVDLNNGEIRTARQILESDHMKHKLSVVVQDNGEPSRSAIVNINVAVADSFNELNSAFNDTLQDKDNENITFYLIIALVAVCSIFLITIIGFVVFKFCRHGYFPSFLESSKPNVHCTPRSFYPPRYADVGATGTLQHVYNYEVCLTTDSRASDFKYVRPCSQNTLRLHSAATETLRHGEKEILQNESMGTSIGVQAGEVTCSWNREANPQSSTVSLLQCQSTTSRSEVLSLNHCATH</sequence>
<keyword evidence="6" id="KW-0677">Repeat</keyword>
<reference evidence="15" key="3">
    <citation type="submission" date="2025-09" db="UniProtKB">
        <authorList>
            <consortium name="Ensembl"/>
        </authorList>
    </citation>
    <scope>IDENTIFICATION</scope>
</reference>
<evidence type="ECO:0000256" key="7">
    <source>
        <dbReference type="ARBA" id="ARBA00022837"/>
    </source>
</evidence>
<dbReference type="SMART" id="SM00112">
    <property type="entry name" value="CA"/>
    <property type="match status" value="5"/>
</dbReference>
<evidence type="ECO:0000256" key="4">
    <source>
        <dbReference type="ARBA" id="ARBA00022692"/>
    </source>
</evidence>
<dbReference type="GO" id="GO:0005509">
    <property type="term" value="F:calcium ion binding"/>
    <property type="evidence" value="ECO:0007669"/>
    <property type="project" value="UniProtKB-UniRule"/>
</dbReference>
<dbReference type="GeneTree" id="ENSGT00940000164468"/>
<dbReference type="InterPro" id="IPR020894">
    <property type="entry name" value="Cadherin_CS"/>
</dbReference>
<proteinExistence type="predicted"/>
<dbReference type="FunFam" id="2.60.40.60:FF:000001">
    <property type="entry name" value="Protocadherin alpha 2"/>
    <property type="match status" value="1"/>
</dbReference>
<dbReference type="FunFam" id="2.60.40.60:FF:000006">
    <property type="entry name" value="Protocadherin alpha 2"/>
    <property type="match status" value="1"/>
</dbReference>
<dbReference type="GO" id="GO:0005886">
    <property type="term" value="C:plasma membrane"/>
    <property type="evidence" value="ECO:0007669"/>
    <property type="project" value="UniProtKB-SubCell"/>
</dbReference>
<feature type="domain" description="Cadherin" evidence="14">
    <location>
        <begin position="142"/>
        <end position="250"/>
    </location>
</feature>
<dbReference type="Ensembl" id="ENSECRT00000016849.1">
    <property type="protein sequence ID" value="ENSECRP00000016555.1"/>
    <property type="gene ID" value="ENSECRG00000011005.1"/>
</dbReference>
<dbReference type="FunFam" id="2.60.40.60:FF:000004">
    <property type="entry name" value="Protocadherin 1 gamma 2"/>
    <property type="match status" value="1"/>
</dbReference>
<dbReference type="PROSITE" id="PS00232">
    <property type="entry name" value="CADHERIN_1"/>
    <property type="match status" value="3"/>
</dbReference>
<dbReference type="InterPro" id="IPR032455">
    <property type="entry name" value="Cadherin_C"/>
</dbReference>
<evidence type="ECO:0000256" key="12">
    <source>
        <dbReference type="PROSITE-ProRule" id="PRU00043"/>
    </source>
</evidence>
<dbReference type="Pfam" id="PF08266">
    <property type="entry name" value="Cadherin_2"/>
    <property type="match status" value="1"/>
</dbReference>
<keyword evidence="9 13" id="KW-1133">Transmembrane helix</keyword>
<evidence type="ECO:0000256" key="5">
    <source>
        <dbReference type="ARBA" id="ARBA00022729"/>
    </source>
</evidence>
<feature type="domain" description="Cadherin" evidence="14">
    <location>
        <begin position="85"/>
        <end position="141"/>
    </location>
</feature>
<evidence type="ECO:0000256" key="13">
    <source>
        <dbReference type="SAM" id="Phobius"/>
    </source>
</evidence>
<evidence type="ECO:0000256" key="9">
    <source>
        <dbReference type="ARBA" id="ARBA00022989"/>
    </source>
</evidence>
<dbReference type="Pfam" id="PF16492">
    <property type="entry name" value="Cadherin_C_2"/>
    <property type="match status" value="1"/>
</dbReference>
<protein>
    <submittedName>
        <fullName evidence="15">Protocadherin 1 gamma 13</fullName>
    </submittedName>
</protein>
<accession>A0A8C4SG84</accession>
<evidence type="ECO:0000256" key="1">
    <source>
        <dbReference type="ARBA" id="ARBA00003436"/>
    </source>
</evidence>
<comment type="subcellular location">
    <subcellularLocation>
        <location evidence="2">Cell membrane</location>
        <topology evidence="2">Single-pass type I membrane protein</topology>
    </subcellularLocation>
</comment>
<evidence type="ECO:0000313" key="16">
    <source>
        <dbReference type="Proteomes" id="UP000694620"/>
    </source>
</evidence>
<dbReference type="InterPro" id="IPR015919">
    <property type="entry name" value="Cadherin-like_sf"/>
</dbReference>
<keyword evidence="5" id="KW-0732">Signal</keyword>
<evidence type="ECO:0000256" key="3">
    <source>
        <dbReference type="ARBA" id="ARBA00022475"/>
    </source>
</evidence>
<dbReference type="Proteomes" id="UP000694620">
    <property type="component" value="Chromosome 11"/>
</dbReference>
<keyword evidence="7 12" id="KW-0106">Calcium</keyword>
<keyword evidence="4 13" id="KW-0812">Transmembrane</keyword>
<feature type="transmembrane region" description="Helical" evidence="13">
    <location>
        <begin position="691"/>
        <end position="714"/>
    </location>
</feature>
<dbReference type="FunFam" id="2.60.40.60:FF:000002">
    <property type="entry name" value="Protocadherin alpha 2"/>
    <property type="match status" value="1"/>
</dbReference>
<keyword evidence="8" id="KW-0130">Cell adhesion</keyword>
<dbReference type="GO" id="GO:0007156">
    <property type="term" value="P:homophilic cell adhesion via plasma membrane adhesion molecules"/>
    <property type="evidence" value="ECO:0007669"/>
    <property type="project" value="InterPro"/>
</dbReference>
<evidence type="ECO:0000313" key="15">
    <source>
        <dbReference type="Ensembl" id="ENSECRP00000016555.1"/>
    </source>
</evidence>
<reference evidence="15" key="1">
    <citation type="submission" date="2021-06" db="EMBL/GenBank/DDBJ databases">
        <authorList>
            <consortium name="Wellcome Sanger Institute Data Sharing"/>
        </authorList>
    </citation>
    <scope>NUCLEOTIDE SEQUENCE [LARGE SCALE GENOMIC DNA]</scope>
</reference>
<dbReference type="FunFam" id="2.60.40.60:FF:000129">
    <property type="entry name" value="protocadherin alpha-C2 isoform X1"/>
    <property type="match status" value="1"/>
</dbReference>
<dbReference type="Gene3D" id="2.60.40.60">
    <property type="entry name" value="Cadherins"/>
    <property type="match status" value="6"/>
</dbReference>
<dbReference type="InterPro" id="IPR002126">
    <property type="entry name" value="Cadherin-like_dom"/>
</dbReference>
<evidence type="ECO:0000259" key="14">
    <source>
        <dbReference type="PROSITE" id="PS50268"/>
    </source>
</evidence>
<name>A0A8C4SG84_ERPCA</name>
<evidence type="ECO:0000256" key="11">
    <source>
        <dbReference type="ARBA" id="ARBA00023180"/>
    </source>
</evidence>
<dbReference type="CDD" id="cd11304">
    <property type="entry name" value="Cadherin_repeat"/>
    <property type="match status" value="6"/>
</dbReference>
<comment type="function">
    <text evidence="1">Potential calcium-dependent cell-adhesion protein. May be involved in the establishment and maintenance of specific neuronal connections in the brain.</text>
</comment>